<gene>
    <name evidence="1" type="ORF">NQ176_g7218</name>
</gene>
<keyword evidence="2" id="KW-1185">Reference proteome</keyword>
<organism evidence="1 2">
    <name type="scientific">Zarea fungicola</name>
    <dbReference type="NCBI Taxonomy" id="93591"/>
    <lineage>
        <taxon>Eukaryota</taxon>
        <taxon>Fungi</taxon>
        <taxon>Dikarya</taxon>
        <taxon>Ascomycota</taxon>
        <taxon>Pezizomycotina</taxon>
        <taxon>Sordariomycetes</taxon>
        <taxon>Hypocreomycetidae</taxon>
        <taxon>Hypocreales</taxon>
        <taxon>Cordycipitaceae</taxon>
        <taxon>Zarea</taxon>
    </lineage>
</organism>
<accession>A0ACC1N1K2</accession>
<comment type="caution">
    <text evidence="1">The sequence shown here is derived from an EMBL/GenBank/DDBJ whole genome shotgun (WGS) entry which is preliminary data.</text>
</comment>
<proteinExistence type="predicted"/>
<evidence type="ECO:0000313" key="1">
    <source>
        <dbReference type="EMBL" id="KAJ2972339.1"/>
    </source>
</evidence>
<evidence type="ECO:0000313" key="2">
    <source>
        <dbReference type="Proteomes" id="UP001143910"/>
    </source>
</evidence>
<dbReference type="EMBL" id="JANJQO010001169">
    <property type="protein sequence ID" value="KAJ2972339.1"/>
    <property type="molecule type" value="Genomic_DNA"/>
</dbReference>
<name>A0ACC1N1K2_9HYPO</name>
<dbReference type="Proteomes" id="UP001143910">
    <property type="component" value="Unassembled WGS sequence"/>
</dbReference>
<protein>
    <submittedName>
        <fullName evidence="1">Uncharacterized protein</fullName>
    </submittedName>
</protein>
<sequence length="511" mass="55914">MPNVDQQATTKSEPEMNGQVVFHGQTIMTTFASQNLQTARAATERRKKLEPQVTDAGEMGLLGQKRAVGRPRKAAECETAADRRRTQIRLAQRAFRDRKESTITGLRERVEELKKANADMGRLFYRYHELAISQGLLDTAAPDNAQFMAIADDLLRLCSEHGEDTRSSSEDNLTPSGSTKSHTVTGSITSAGRCSACNALLRNSTPDIERNSSPAPATTTYQVITQATSNNASFPIHPTMQSAPTPVPFVSMDSNYTAVPLVGSIANQQLSFSQRLHRRMTEHGLLLASTPNLPPEKYDHYFGFSLMLDSRDNIARHLSRQLTDLATPFEDQVSRQNGLQDEHMGQQIGMIFTGEKEILDADEIDVYLRQCGILIPQQVEYVDANVDVSSLSDSPVMLNGNAAMSTNSSGYSNPNYVAQISIDRTPSPNNSAMQRLQISAAGSVAAGGLMPYMASTEMENMRHSTWTISKVTINVGLLVEELAARSVYTGKQPGVHIKDINCAIKVAAGLF</sequence>
<reference evidence="1" key="1">
    <citation type="submission" date="2022-08" db="EMBL/GenBank/DDBJ databases">
        <title>Genome Sequence of Lecanicillium fungicola.</title>
        <authorList>
            <person name="Buettner E."/>
        </authorList>
    </citation>
    <scope>NUCLEOTIDE SEQUENCE</scope>
    <source>
        <strain evidence="1">Babe33</strain>
    </source>
</reference>